<name>A0A1R0KGI9_9PSEU</name>
<dbReference type="AlphaFoldDB" id="A0A1R0KGI9"/>
<evidence type="ECO:0000313" key="1">
    <source>
        <dbReference type="EMBL" id="OLZ44684.1"/>
    </source>
</evidence>
<organism evidence="1 2">
    <name type="scientific">Amycolatopsis coloradensis</name>
    <dbReference type="NCBI Taxonomy" id="76021"/>
    <lineage>
        <taxon>Bacteria</taxon>
        <taxon>Bacillati</taxon>
        <taxon>Actinomycetota</taxon>
        <taxon>Actinomycetes</taxon>
        <taxon>Pseudonocardiales</taxon>
        <taxon>Pseudonocardiaceae</taxon>
        <taxon>Amycolatopsis</taxon>
    </lineage>
</organism>
<dbReference type="Proteomes" id="UP000187486">
    <property type="component" value="Unassembled WGS sequence"/>
</dbReference>
<keyword evidence="2" id="KW-1185">Reference proteome</keyword>
<comment type="caution">
    <text evidence="1">The sequence shown here is derived from an EMBL/GenBank/DDBJ whole genome shotgun (WGS) entry which is preliminary data.</text>
</comment>
<gene>
    <name evidence="1" type="ORF">BS329_35865</name>
</gene>
<accession>A0A1R0KGI9</accession>
<dbReference type="STRING" id="76021.BS329_35865"/>
<dbReference type="EMBL" id="MQUQ01000023">
    <property type="protein sequence ID" value="OLZ44684.1"/>
    <property type="molecule type" value="Genomic_DNA"/>
</dbReference>
<protein>
    <submittedName>
        <fullName evidence="1">Uncharacterized protein</fullName>
    </submittedName>
</protein>
<sequence length="212" mass="23162">MCAMAVGLVIEVWRNGPVEDMHAGRRGPSDAVMFAESTALHDVAVAALTAENRNFGLIDFEEHVLDRARPWAGAAGRTLQDLGYGFLGQYARHAKDRTNALMGLGDHTCVDDPLQPYLVRKAVMYGADHKGMPAWPLVVGRIGLLLSNPDHPAWRRSGRGRQALAEMPPQVQSICQLTEALVTSPSTLSVEVLEWLSGHFLYCAAPPYSGFR</sequence>
<reference evidence="1 2" key="1">
    <citation type="submission" date="2016-01" db="EMBL/GenBank/DDBJ databases">
        <title>Amycolatopsis coloradensis genome sequencing and assembly.</title>
        <authorList>
            <person name="Mayilraj S."/>
        </authorList>
    </citation>
    <scope>NUCLEOTIDE SEQUENCE [LARGE SCALE GENOMIC DNA]</scope>
    <source>
        <strain evidence="1 2">DSM 44225</strain>
    </source>
</reference>
<proteinExistence type="predicted"/>
<evidence type="ECO:0000313" key="2">
    <source>
        <dbReference type="Proteomes" id="UP000187486"/>
    </source>
</evidence>